<keyword evidence="1" id="KW-0732">Signal</keyword>
<evidence type="ECO:0000313" key="3">
    <source>
        <dbReference type="Proteomes" id="UP000283255"/>
    </source>
</evidence>
<keyword evidence="3" id="KW-1185">Reference proteome</keyword>
<dbReference type="EMBL" id="QZCH01000017">
    <property type="protein sequence ID" value="RJG42458.1"/>
    <property type="molecule type" value="Genomic_DNA"/>
</dbReference>
<feature type="signal peptide" evidence="1">
    <location>
        <begin position="1"/>
        <end position="27"/>
    </location>
</feature>
<reference evidence="2 3" key="1">
    <citation type="submission" date="2018-09" db="EMBL/GenBank/DDBJ databases">
        <authorList>
            <person name="Wang F."/>
        </authorList>
    </citation>
    <scope>NUCLEOTIDE SEQUENCE [LARGE SCALE GENOMIC DNA]</scope>
    <source>
        <strain evidence="2 3">PLHSC7-2</strain>
    </source>
</reference>
<accession>A0A418YD50</accession>
<comment type="caution">
    <text evidence="2">The sequence shown here is derived from an EMBL/GenBank/DDBJ whole genome shotgun (WGS) entry which is preliminary data.</text>
</comment>
<reference evidence="2 3" key="2">
    <citation type="submission" date="2019-01" db="EMBL/GenBank/DDBJ databases">
        <title>Motilimonas pumilus sp. nov., isolated from the gut of sea cucumber (Apostichopus japonicus).</title>
        <authorList>
            <person name="Wang F.-Q."/>
            <person name="Ren L.-H."/>
            <person name="Lin Y.-W."/>
            <person name="Sun G.-H."/>
            <person name="Du Z.-J."/>
            <person name="Zhao J.-X."/>
            <person name="Liu X.-J."/>
            <person name="Liu L.-J."/>
        </authorList>
    </citation>
    <scope>NUCLEOTIDE SEQUENCE [LARGE SCALE GENOMIC DNA]</scope>
    <source>
        <strain evidence="2 3">PLHSC7-2</strain>
    </source>
</reference>
<dbReference type="RefSeq" id="WP_119911280.1">
    <property type="nucleotide sequence ID" value="NZ_QZCH01000017.1"/>
</dbReference>
<evidence type="ECO:0000313" key="2">
    <source>
        <dbReference type="EMBL" id="RJG42458.1"/>
    </source>
</evidence>
<dbReference type="Gene3D" id="3.40.190.10">
    <property type="entry name" value="Periplasmic binding protein-like II"/>
    <property type="match status" value="2"/>
</dbReference>
<gene>
    <name evidence="2" type="ORF">D1Z90_13370</name>
</gene>
<sequence>MNRLTRLPATYVALCFFWLCAATQAQTSPANASTSLTFGIVPQQSASKLVKRWGPLLQQLSLHSGVDIRFATAPDIPTFEQRLSQGQYDIAYMNPYHYVEFHQRVGYNAIAKAKDKQIKGIIVVPKNAAINELSDLQQQTLAFPSPAAFAATIITQAALRQHKVDFDVAYVSSHDSVYRAVAKGLYPAGGGVIRTFNNTEKNVKDKLTVLYTSLGYTPHAIATHPRLAPEIQSKLQQALVNLSNTGEGQQALKNLSIKGFSQAQNQDWDDIRSLNLPQLEP</sequence>
<dbReference type="PANTHER" id="PTHR35841:SF1">
    <property type="entry name" value="PHOSPHONATES-BINDING PERIPLASMIC PROTEIN"/>
    <property type="match status" value="1"/>
</dbReference>
<dbReference type="Proteomes" id="UP000283255">
    <property type="component" value="Unassembled WGS sequence"/>
</dbReference>
<proteinExistence type="predicted"/>
<protein>
    <submittedName>
        <fullName evidence="2">Phosphate/phosphite/phosphonate ABC transporter substrate-binding protein</fullName>
    </submittedName>
</protein>
<dbReference type="SUPFAM" id="SSF53850">
    <property type="entry name" value="Periplasmic binding protein-like II"/>
    <property type="match status" value="1"/>
</dbReference>
<dbReference type="PANTHER" id="PTHR35841">
    <property type="entry name" value="PHOSPHONATES-BINDING PERIPLASMIC PROTEIN"/>
    <property type="match status" value="1"/>
</dbReference>
<feature type="chain" id="PRO_5019133336" evidence="1">
    <location>
        <begin position="28"/>
        <end position="281"/>
    </location>
</feature>
<dbReference type="CDD" id="cd01071">
    <property type="entry name" value="PBP2_PhnD_like"/>
    <property type="match status" value="1"/>
</dbReference>
<dbReference type="AlphaFoldDB" id="A0A418YD50"/>
<dbReference type="Pfam" id="PF12974">
    <property type="entry name" value="Phosphonate-bd"/>
    <property type="match status" value="1"/>
</dbReference>
<dbReference type="OrthoDB" id="5343002at2"/>
<organism evidence="2 3">
    <name type="scientific">Motilimonas pumila</name>
    <dbReference type="NCBI Taxonomy" id="2303987"/>
    <lineage>
        <taxon>Bacteria</taxon>
        <taxon>Pseudomonadati</taxon>
        <taxon>Pseudomonadota</taxon>
        <taxon>Gammaproteobacteria</taxon>
        <taxon>Alteromonadales</taxon>
        <taxon>Alteromonadales genera incertae sedis</taxon>
        <taxon>Motilimonas</taxon>
    </lineage>
</organism>
<evidence type="ECO:0000256" key="1">
    <source>
        <dbReference type="SAM" id="SignalP"/>
    </source>
</evidence>
<name>A0A418YD50_9GAMM</name>